<dbReference type="Proteomes" id="UP000481339">
    <property type="component" value="Unassembled WGS sequence"/>
</dbReference>
<dbReference type="Pfam" id="PF03259">
    <property type="entry name" value="Robl_LC7"/>
    <property type="match status" value="1"/>
</dbReference>
<dbReference type="OrthoDB" id="3727201at2"/>
<dbReference type="SMART" id="SM00960">
    <property type="entry name" value="Robl_LC7"/>
    <property type="match status" value="1"/>
</dbReference>
<evidence type="ECO:0000313" key="2">
    <source>
        <dbReference type="EMBL" id="KAB1632931.1"/>
    </source>
</evidence>
<evidence type="ECO:0000259" key="1">
    <source>
        <dbReference type="SMART" id="SM00960"/>
    </source>
</evidence>
<dbReference type="AlphaFoldDB" id="A0A7C8FYA7"/>
<name>A0A7C8FYA7_9MICO</name>
<dbReference type="RefSeq" id="WP_158035853.1">
    <property type="nucleotide sequence ID" value="NZ_BAAAZV010000003.1"/>
</dbReference>
<dbReference type="SUPFAM" id="SSF103196">
    <property type="entry name" value="Roadblock/LC7 domain"/>
    <property type="match status" value="1"/>
</dbReference>
<dbReference type="EMBL" id="WBKA01000002">
    <property type="protein sequence ID" value="KAB1632931.1"/>
    <property type="molecule type" value="Genomic_DNA"/>
</dbReference>
<gene>
    <name evidence="2" type="ORF">F8O02_03485</name>
</gene>
<proteinExistence type="predicted"/>
<comment type="caution">
    <text evidence="2">The sequence shown here is derived from an EMBL/GenBank/DDBJ whole genome shotgun (WGS) entry which is preliminary data.</text>
</comment>
<protein>
    <recommendedName>
        <fullName evidence="1">Roadblock/LAMTOR2 domain-containing protein</fullName>
    </recommendedName>
</protein>
<keyword evidence="3" id="KW-1185">Reference proteome</keyword>
<organism evidence="2 3">
    <name type="scientific">Pseudoclavibacter caeni</name>
    <dbReference type="NCBI Taxonomy" id="908846"/>
    <lineage>
        <taxon>Bacteria</taxon>
        <taxon>Bacillati</taxon>
        <taxon>Actinomycetota</taxon>
        <taxon>Actinomycetes</taxon>
        <taxon>Micrococcales</taxon>
        <taxon>Microbacteriaceae</taxon>
        <taxon>Pseudoclavibacter</taxon>
    </lineage>
</organism>
<reference evidence="2 3" key="1">
    <citation type="submission" date="2019-09" db="EMBL/GenBank/DDBJ databases">
        <title>Phylogeny of genus Pseudoclavibacter and closely related genus.</title>
        <authorList>
            <person name="Li Y."/>
        </authorList>
    </citation>
    <scope>NUCLEOTIDE SEQUENCE [LARGE SCALE GENOMIC DNA]</scope>
    <source>
        <strain evidence="2 3">JCM 16921</strain>
    </source>
</reference>
<dbReference type="Gene3D" id="3.30.450.30">
    <property type="entry name" value="Dynein light chain 2a, cytoplasmic"/>
    <property type="match status" value="1"/>
</dbReference>
<evidence type="ECO:0000313" key="3">
    <source>
        <dbReference type="Proteomes" id="UP000481339"/>
    </source>
</evidence>
<feature type="domain" description="Roadblock/LAMTOR2" evidence="1">
    <location>
        <begin position="7"/>
        <end position="96"/>
    </location>
</feature>
<dbReference type="InterPro" id="IPR004942">
    <property type="entry name" value="Roadblock/LAMTOR2_dom"/>
</dbReference>
<sequence>MSRQDELVHIIGDIRRSIPTLTGVMVATADGLPIAHDFSEDAADRLAAMAATALGLGERVVERTQLGDFAEGVFRGRDGYLVVYPCGDQMVLVLNGPANSNLGLMRIEARSAAAKITEAMR</sequence>
<accession>A0A7C8FYA7</accession>